<reference evidence="2 3" key="1">
    <citation type="submission" date="2015-04" db="EMBL/GenBank/DDBJ databases">
        <title>Lasius niger genome sequencing.</title>
        <authorList>
            <person name="Konorov E.A."/>
            <person name="Nikitin M.A."/>
            <person name="Kirill M.V."/>
            <person name="Chang P."/>
        </authorList>
    </citation>
    <scope>NUCLEOTIDE SEQUENCE [LARGE SCALE GENOMIC DNA]</scope>
    <source>
        <tissue evidence="2">Whole</tissue>
    </source>
</reference>
<evidence type="ECO:0000313" key="3">
    <source>
        <dbReference type="Proteomes" id="UP000036403"/>
    </source>
</evidence>
<evidence type="ECO:0000256" key="1">
    <source>
        <dbReference type="SAM" id="MobiDB-lite"/>
    </source>
</evidence>
<keyword evidence="3" id="KW-1185">Reference proteome</keyword>
<dbReference type="AlphaFoldDB" id="A0A0J7KTM3"/>
<dbReference type="Proteomes" id="UP000036403">
    <property type="component" value="Unassembled WGS sequence"/>
</dbReference>
<organism evidence="2 3">
    <name type="scientific">Lasius niger</name>
    <name type="common">Black garden ant</name>
    <dbReference type="NCBI Taxonomy" id="67767"/>
    <lineage>
        <taxon>Eukaryota</taxon>
        <taxon>Metazoa</taxon>
        <taxon>Ecdysozoa</taxon>
        <taxon>Arthropoda</taxon>
        <taxon>Hexapoda</taxon>
        <taxon>Insecta</taxon>
        <taxon>Pterygota</taxon>
        <taxon>Neoptera</taxon>
        <taxon>Endopterygota</taxon>
        <taxon>Hymenoptera</taxon>
        <taxon>Apocrita</taxon>
        <taxon>Aculeata</taxon>
        <taxon>Formicoidea</taxon>
        <taxon>Formicidae</taxon>
        <taxon>Formicinae</taxon>
        <taxon>Lasius</taxon>
        <taxon>Lasius</taxon>
    </lineage>
</organism>
<feature type="region of interest" description="Disordered" evidence="1">
    <location>
        <begin position="44"/>
        <end position="71"/>
    </location>
</feature>
<accession>A0A0J7KTM3</accession>
<proteinExistence type="predicted"/>
<name>A0A0J7KTM3_LASNI</name>
<comment type="caution">
    <text evidence="2">The sequence shown here is derived from an EMBL/GenBank/DDBJ whole genome shotgun (WGS) entry which is preliminary data.</text>
</comment>
<dbReference type="PaxDb" id="67767-A0A0J7KTM3"/>
<protein>
    <submittedName>
        <fullName evidence="2">Serine threonine-protein phosphatase 2a regulatory subunit b subunit alpha isoform x1</fullName>
    </submittedName>
</protein>
<dbReference type="EMBL" id="LBMM01003312">
    <property type="protein sequence ID" value="KMQ93676.1"/>
    <property type="molecule type" value="Genomic_DNA"/>
</dbReference>
<evidence type="ECO:0000313" key="2">
    <source>
        <dbReference type="EMBL" id="KMQ93676.1"/>
    </source>
</evidence>
<sequence>MMLSLAVPIIQQTNLQIRPSPVLTPLTALAVAIAKGFKVENITPTPAPNKITKTPVTTSNPAANKAGIITR</sequence>
<feature type="compositionally biased region" description="Polar residues" evidence="1">
    <location>
        <begin position="51"/>
        <end position="62"/>
    </location>
</feature>
<gene>
    <name evidence="2" type="ORF">RF55_6214</name>
</gene>